<dbReference type="PANTHER" id="PTHR12526">
    <property type="entry name" value="GLYCOSYLTRANSFERASE"/>
    <property type="match status" value="1"/>
</dbReference>
<keyword evidence="5" id="KW-1185">Reference proteome</keyword>
<dbReference type="RefSeq" id="WP_147654676.1">
    <property type="nucleotide sequence ID" value="NZ_BMFM01000001.1"/>
</dbReference>
<dbReference type="AlphaFoldDB" id="A0A5B9DHE6"/>
<feature type="domain" description="Glycosyl transferase family 1" evidence="1">
    <location>
        <begin position="817"/>
        <end position="979"/>
    </location>
</feature>
<dbReference type="OrthoDB" id="9800974at2"/>
<dbReference type="Pfam" id="PF00534">
    <property type="entry name" value="Glycos_transf_1"/>
    <property type="match status" value="1"/>
</dbReference>
<dbReference type="GO" id="GO:0016757">
    <property type="term" value="F:glycosyltransferase activity"/>
    <property type="evidence" value="ECO:0007669"/>
    <property type="project" value="InterPro"/>
</dbReference>
<evidence type="ECO:0000259" key="2">
    <source>
        <dbReference type="Pfam" id="PF13439"/>
    </source>
</evidence>
<keyword evidence="4" id="KW-0808">Transferase</keyword>
<feature type="domain" description="Glycosyltransferase subfamily 4-like N-terminal" evidence="3">
    <location>
        <begin position="28"/>
        <end position="215"/>
    </location>
</feature>
<name>A0A5B9DHE6_9HYPH</name>
<feature type="domain" description="Glycosyltransferase subfamily 4-like N-terminal" evidence="2">
    <location>
        <begin position="691"/>
        <end position="803"/>
    </location>
</feature>
<evidence type="ECO:0000259" key="1">
    <source>
        <dbReference type="Pfam" id="PF00534"/>
    </source>
</evidence>
<organism evidence="4 5">
    <name type="scientific">Paradevosia tibetensis</name>
    <dbReference type="NCBI Taxonomy" id="1447062"/>
    <lineage>
        <taxon>Bacteria</taxon>
        <taxon>Pseudomonadati</taxon>
        <taxon>Pseudomonadota</taxon>
        <taxon>Alphaproteobacteria</taxon>
        <taxon>Hyphomicrobiales</taxon>
        <taxon>Devosiaceae</taxon>
        <taxon>Paradevosia</taxon>
    </lineage>
</organism>
<evidence type="ECO:0000259" key="3">
    <source>
        <dbReference type="Pfam" id="PF13579"/>
    </source>
</evidence>
<dbReference type="Pfam" id="PF13579">
    <property type="entry name" value="Glyco_trans_4_4"/>
    <property type="match status" value="1"/>
</dbReference>
<accession>A0A5B9DHE6</accession>
<dbReference type="InterPro" id="IPR001296">
    <property type="entry name" value="Glyco_trans_1"/>
</dbReference>
<evidence type="ECO:0000313" key="5">
    <source>
        <dbReference type="Proteomes" id="UP000321062"/>
    </source>
</evidence>
<dbReference type="EMBL" id="CP041690">
    <property type="protein sequence ID" value="QEE18730.1"/>
    <property type="molecule type" value="Genomic_DNA"/>
</dbReference>
<evidence type="ECO:0000313" key="4">
    <source>
        <dbReference type="EMBL" id="QEE18730.1"/>
    </source>
</evidence>
<sequence>MAGLKGRLLALSWTMPPLVFPRSLQISRSLRGLQARGWETTVVTVTPDAEPFATIDSGLQDFYNGAYHCIPVELREEKEPSPIWLRLWRRFRPPADIRTDNWVRRAAQVMRREIRDGRHDAMITFAQPWVDHAVGLRLKRSLPDFPWIAHFSDPWVDSAYRQFSSETERAAALRQERDVIGSADAVIFVNQYTADLVMAKYPPEWQKKVHVVPHGMEPDLLPLLERPKAQEPVMRIVHTGNFYGHRKPDLVLRAVKALADARHGNIALRLELIGHADDALRQTATDLGVDGLVTFTGSKTYLESLASAQSADLLLLIDAPADTSVFLPSKIVDYFMLKRPILGITPGRGASAEALRGAGCPVVDPEDYEGILAALAESFQQWETSGAAGPIPSGASLDAFGIEQVAERFEAALLSGSPKIAASEERQPPLLSPEGVAAALDERRGRAKGTVTAMLWNSDASAAEALLARPDVESVILTGADPALADLLPDRCGGWDPAAGALTLPGRLSAELHYFVPGAQWPFGVKTTYHLMRRKVRHVVFHDRDLGTVRASTAALLVAAGAGSLRYRFSRAAVGRLLDQAMPGFSVDVIRRNIAARPSPTKAVAGRVMLVTGSLGPGGSERQTANTLLGLKAAGVTDISLLCAQPLVPPYDFFYPALEEAEIPCLHLWDEALRASSTGELTSRQLLVVQAMGRLGVRRDAFLSYFRVFSERRPEIVHTWLDDINVTAGIAAVLAGVPKVVIGCRSLAPHNFPFHQRYMRPLYRLLAKQPNVTILNNSEAGARDYRQWAGLTADIRVIRNGFDFPALSGDREAISRRIRATLGIPVDAALVGTIMRLSQEKQPDLWLDIAERTKEARTDAHFIIVGDGPMMADLKKRIESSPLRGSVSLLGRRPDAVELLAAMDVFLLTSSVEGLPNVVVEAQAEGVPVVASDVGGVGEVFTDGDTGVIIPSQAVSDFVDGILKVLKDPDLRKRARDRGPVSMRERFSVERMIKETIDVYGKTG</sequence>
<dbReference type="Pfam" id="PF13439">
    <property type="entry name" value="Glyco_transf_4"/>
    <property type="match status" value="1"/>
</dbReference>
<dbReference type="KEGG" id="yti:FNA67_00380"/>
<proteinExistence type="predicted"/>
<protein>
    <submittedName>
        <fullName evidence="4">Glycosyltransferase</fullName>
    </submittedName>
</protein>
<dbReference type="InterPro" id="IPR028098">
    <property type="entry name" value="Glyco_trans_4-like_N"/>
</dbReference>
<gene>
    <name evidence="4" type="ORF">FNA67_00380</name>
</gene>
<dbReference type="SUPFAM" id="SSF53756">
    <property type="entry name" value="UDP-Glycosyltransferase/glycogen phosphorylase"/>
    <property type="match status" value="2"/>
</dbReference>
<dbReference type="Gene3D" id="3.40.50.2000">
    <property type="entry name" value="Glycogen Phosphorylase B"/>
    <property type="match status" value="4"/>
</dbReference>
<reference evidence="4 5" key="1">
    <citation type="journal article" date="2015" name="Int. J. Syst. Evol. Microbiol.">
        <title>Youhaiella tibetensis gen. nov., sp. nov., isolated from subsurface sediment.</title>
        <authorList>
            <person name="Wang Y.X."/>
            <person name="Huang F.Q."/>
            <person name="Nogi Y."/>
            <person name="Pang S.J."/>
            <person name="Wang P.K."/>
            <person name="Lv J."/>
        </authorList>
    </citation>
    <scope>NUCLEOTIDE SEQUENCE [LARGE SCALE GENOMIC DNA]</scope>
    <source>
        <strain evidence="5">fig4</strain>
    </source>
</reference>
<dbReference type="Proteomes" id="UP000321062">
    <property type="component" value="Chromosome"/>
</dbReference>